<name>A0A8J4THG0_CLAMG</name>
<reference evidence="2" key="1">
    <citation type="submission" date="2020-07" db="EMBL/GenBank/DDBJ databases">
        <title>Clarias magur genome sequencing, assembly and annotation.</title>
        <authorList>
            <person name="Kushwaha B."/>
            <person name="Kumar R."/>
            <person name="Das P."/>
            <person name="Joshi C.G."/>
            <person name="Kumar D."/>
            <person name="Nagpure N.S."/>
            <person name="Pandey M."/>
            <person name="Agarwal S."/>
            <person name="Srivastava S."/>
            <person name="Singh M."/>
            <person name="Sahoo L."/>
            <person name="Jayasankar P."/>
            <person name="Meher P.K."/>
            <person name="Koringa P.G."/>
            <person name="Iquebal M.A."/>
            <person name="Das S.P."/>
            <person name="Bit A."/>
            <person name="Patnaik S."/>
            <person name="Patel N."/>
            <person name="Shah T.M."/>
            <person name="Hinsu A."/>
            <person name="Jena J.K."/>
        </authorList>
    </citation>
    <scope>NUCLEOTIDE SEQUENCE</scope>
    <source>
        <strain evidence="2">CIFAMagur01</strain>
        <tissue evidence="2">Testis</tissue>
    </source>
</reference>
<dbReference type="OrthoDB" id="9948000at2759"/>
<proteinExistence type="predicted"/>
<dbReference type="AlphaFoldDB" id="A0A8J4THG0"/>
<organism evidence="2 3">
    <name type="scientific">Clarias magur</name>
    <name type="common">Asian catfish</name>
    <name type="synonym">Macropteronotus magur</name>
    <dbReference type="NCBI Taxonomy" id="1594786"/>
    <lineage>
        <taxon>Eukaryota</taxon>
        <taxon>Metazoa</taxon>
        <taxon>Chordata</taxon>
        <taxon>Craniata</taxon>
        <taxon>Vertebrata</taxon>
        <taxon>Euteleostomi</taxon>
        <taxon>Actinopterygii</taxon>
        <taxon>Neopterygii</taxon>
        <taxon>Teleostei</taxon>
        <taxon>Ostariophysi</taxon>
        <taxon>Siluriformes</taxon>
        <taxon>Clariidae</taxon>
        <taxon>Clarias</taxon>
    </lineage>
</organism>
<comment type="caution">
    <text evidence="2">The sequence shown here is derived from an EMBL/GenBank/DDBJ whole genome shotgun (WGS) entry which is preliminary data.</text>
</comment>
<feature type="chain" id="PRO_5035278679" evidence="1">
    <location>
        <begin position="23"/>
        <end position="215"/>
    </location>
</feature>
<evidence type="ECO:0000313" key="2">
    <source>
        <dbReference type="EMBL" id="KAF5890584.1"/>
    </source>
</evidence>
<keyword evidence="1" id="KW-0732">Signal</keyword>
<accession>A0A8J4THG0</accession>
<feature type="signal peptide" evidence="1">
    <location>
        <begin position="1"/>
        <end position="22"/>
    </location>
</feature>
<protein>
    <submittedName>
        <fullName evidence="2">Uncharacterized protein</fullName>
    </submittedName>
</protein>
<evidence type="ECO:0000313" key="3">
    <source>
        <dbReference type="Proteomes" id="UP000727407"/>
    </source>
</evidence>
<keyword evidence="3" id="KW-1185">Reference proteome</keyword>
<gene>
    <name evidence="2" type="ORF">DAT39_019712</name>
</gene>
<sequence>MTAVVIKLLSLLTVLSLADVQAQTADCSTYQWSFKEISEKLKIPGDCLKSLIDEWTDSQTAEIFINLNRLVDIIKKSEKSACKDASPKQCPVPEAPSNGGVVCVSVGEKRYCKPMCNKGYDFAFLRRSRLYEECSNDTVYHWTTQYVGGNRLAICDESNTPIAGAPSAYFPENQDCFTTQSNSTLELKVINIFQEELGAKNIAGPYKDKCLMCGK</sequence>
<dbReference type="Proteomes" id="UP000727407">
    <property type="component" value="Unassembled WGS sequence"/>
</dbReference>
<evidence type="ECO:0000256" key="1">
    <source>
        <dbReference type="SAM" id="SignalP"/>
    </source>
</evidence>
<dbReference type="EMBL" id="QNUK01000670">
    <property type="protein sequence ID" value="KAF5890584.1"/>
    <property type="molecule type" value="Genomic_DNA"/>
</dbReference>